<evidence type="ECO:0000313" key="2">
    <source>
        <dbReference type="EMBL" id="GBG72109.1"/>
    </source>
</evidence>
<name>A0A388KPY3_CHABU</name>
<feature type="compositionally biased region" description="Basic and acidic residues" evidence="1">
    <location>
        <begin position="108"/>
        <end position="236"/>
    </location>
</feature>
<evidence type="ECO:0000256" key="1">
    <source>
        <dbReference type="SAM" id="MobiDB-lite"/>
    </source>
</evidence>
<feature type="compositionally biased region" description="Basic and acidic residues" evidence="1">
    <location>
        <begin position="341"/>
        <end position="362"/>
    </location>
</feature>
<feature type="region of interest" description="Disordered" evidence="1">
    <location>
        <begin position="294"/>
        <end position="362"/>
    </location>
</feature>
<feature type="compositionally biased region" description="Basic residues" evidence="1">
    <location>
        <begin position="298"/>
        <end position="307"/>
    </location>
</feature>
<dbReference type="Gramene" id="GBG72109">
    <property type="protein sequence ID" value="GBG72109"/>
    <property type="gene ID" value="CBR_g11042"/>
</dbReference>
<organism evidence="2 3">
    <name type="scientific">Chara braunii</name>
    <name type="common">Braun's stonewort</name>
    <dbReference type="NCBI Taxonomy" id="69332"/>
    <lineage>
        <taxon>Eukaryota</taxon>
        <taxon>Viridiplantae</taxon>
        <taxon>Streptophyta</taxon>
        <taxon>Charophyceae</taxon>
        <taxon>Charales</taxon>
        <taxon>Characeae</taxon>
        <taxon>Chara</taxon>
    </lineage>
</organism>
<feature type="region of interest" description="Disordered" evidence="1">
    <location>
        <begin position="83"/>
        <end position="251"/>
    </location>
</feature>
<feature type="compositionally biased region" description="Basic and acidic residues" evidence="1">
    <location>
        <begin position="312"/>
        <end position="323"/>
    </location>
</feature>
<keyword evidence="3" id="KW-1185">Reference proteome</keyword>
<protein>
    <submittedName>
        <fullName evidence="2">Uncharacterized protein</fullName>
    </submittedName>
</protein>
<comment type="caution">
    <text evidence="2">The sequence shown here is derived from an EMBL/GenBank/DDBJ whole genome shotgun (WGS) entry which is preliminary data.</text>
</comment>
<feature type="region of interest" description="Disordered" evidence="1">
    <location>
        <begin position="392"/>
        <end position="434"/>
    </location>
</feature>
<accession>A0A388KPY3</accession>
<sequence length="588" mass="64691">MGHLKGVIEDAFGPILRVCAAYKDRLSPDLRDIRFDLQPSAKLRYKKRLIINLSDLGRMEIDVTCVTTPWCSVCRRHFHKDTDDCCPAKKKKSGSREKEAVKQGDGNEGDREGGKGKGKGKSKDGKGDKAEGDEGEKGKGKEGNGEREKEKGRKKGKEVTPEKDDGNGKGEKGKQKWKDKGGEDSGKKGGEEESKEAKEREKVKEPSPISKDDLRVEKQTEKQIDGSGTRKEKLKGIETGAEGGNRGKAGVKVGKSTTKAIWKEKGGKGLSSFDKLAVVADKFVNELSNPSFIFGIPKPKKKKKGKLGKTGQNREDNGNKDCIEEIQADPSPPATNAGTDLEERHDRQMSPELDLDPKAPPEKDYLEFAVPGLFQEGQIWFEPSKEIVHPNKKARTNDGTAAATGEERTMSDTDQEVREDVQTKKRSHPGRSAKKSLLVAHPMATLTKKDKENGSIKNFLISLICVDSPLGLMIFTERSNEEVLSIPSIEVHAVVAEEQIPALVNAQVLIDQGSCLLLSEPRMGRHVATLPNGKKALLHIVFLGLNFLSEPAIKLCQERTLWCPLLDLITPTWDSLAEIRLAQELTVK</sequence>
<dbReference type="AlphaFoldDB" id="A0A388KPY3"/>
<proteinExistence type="predicted"/>
<reference evidence="2 3" key="1">
    <citation type="journal article" date="2018" name="Cell">
        <title>The Chara Genome: Secondary Complexity and Implications for Plant Terrestrialization.</title>
        <authorList>
            <person name="Nishiyama T."/>
            <person name="Sakayama H."/>
            <person name="Vries J.D."/>
            <person name="Buschmann H."/>
            <person name="Saint-Marcoux D."/>
            <person name="Ullrich K.K."/>
            <person name="Haas F.B."/>
            <person name="Vanderstraeten L."/>
            <person name="Becker D."/>
            <person name="Lang D."/>
            <person name="Vosolsobe S."/>
            <person name="Rombauts S."/>
            <person name="Wilhelmsson P.K.I."/>
            <person name="Janitza P."/>
            <person name="Kern R."/>
            <person name="Heyl A."/>
            <person name="Rumpler F."/>
            <person name="Villalobos L.I.A.C."/>
            <person name="Clay J.M."/>
            <person name="Skokan R."/>
            <person name="Toyoda A."/>
            <person name="Suzuki Y."/>
            <person name="Kagoshima H."/>
            <person name="Schijlen E."/>
            <person name="Tajeshwar N."/>
            <person name="Catarino B."/>
            <person name="Hetherington A.J."/>
            <person name="Saltykova A."/>
            <person name="Bonnot C."/>
            <person name="Breuninger H."/>
            <person name="Symeonidi A."/>
            <person name="Radhakrishnan G.V."/>
            <person name="Van Nieuwerburgh F."/>
            <person name="Deforce D."/>
            <person name="Chang C."/>
            <person name="Karol K.G."/>
            <person name="Hedrich R."/>
            <person name="Ulvskov P."/>
            <person name="Glockner G."/>
            <person name="Delwiche C.F."/>
            <person name="Petrasek J."/>
            <person name="Van de Peer Y."/>
            <person name="Friml J."/>
            <person name="Beilby M."/>
            <person name="Dolan L."/>
            <person name="Kohara Y."/>
            <person name="Sugano S."/>
            <person name="Fujiyama A."/>
            <person name="Delaux P.-M."/>
            <person name="Quint M."/>
            <person name="TheiBen G."/>
            <person name="Hagemann M."/>
            <person name="Harholt J."/>
            <person name="Dunand C."/>
            <person name="Zachgo S."/>
            <person name="Langdale J."/>
            <person name="Maumus F."/>
            <person name="Straeten D.V.D."/>
            <person name="Gould S.B."/>
            <person name="Rensing S.A."/>
        </authorList>
    </citation>
    <scope>NUCLEOTIDE SEQUENCE [LARGE SCALE GENOMIC DNA]</scope>
    <source>
        <strain evidence="2 3">S276</strain>
    </source>
</reference>
<feature type="compositionally biased region" description="Basic and acidic residues" evidence="1">
    <location>
        <begin position="405"/>
        <end position="423"/>
    </location>
</feature>
<dbReference type="EMBL" id="BFEA01000159">
    <property type="protein sequence ID" value="GBG72109.1"/>
    <property type="molecule type" value="Genomic_DNA"/>
</dbReference>
<gene>
    <name evidence="2" type="ORF">CBR_g11042</name>
</gene>
<evidence type="ECO:0000313" key="3">
    <source>
        <dbReference type="Proteomes" id="UP000265515"/>
    </source>
</evidence>
<feature type="compositionally biased region" description="Basic residues" evidence="1">
    <location>
        <begin position="424"/>
        <end position="434"/>
    </location>
</feature>
<dbReference type="Proteomes" id="UP000265515">
    <property type="component" value="Unassembled WGS sequence"/>
</dbReference>